<dbReference type="OrthoDB" id="625456at2"/>
<protein>
    <submittedName>
        <fullName evidence="2">Uncharacterized protein</fullName>
    </submittedName>
</protein>
<gene>
    <name evidence="2" type="ORF">BFC18_09445</name>
</gene>
<dbReference type="InterPro" id="IPR010870">
    <property type="entry name" value="Porin_O/P"/>
</dbReference>
<evidence type="ECO:0000313" key="2">
    <source>
        <dbReference type="EMBL" id="OFC71366.1"/>
    </source>
</evidence>
<dbReference type="EMBL" id="MDHN01000015">
    <property type="protein sequence ID" value="OFC71366.1"/>
    <property type="molecule type" value="Genomic_DNA"/>
</dbReference>
<dbReference type="Gene3D" id="2.40.160.10">
    <property type="entry name" value="Porin"/>
    <property type="match status" value="1"/>
</dbReference>
<reference evidence="2 3" key="1">
    <citation type="submission" date="2016-08" db="EMBL/GenBank/DDBJ databases">
        <authorList>
            <person name="Seilhamer J.J."/>
        </authorList>
    </citation>
    <scope>NUCLEOTIDE SEQUENCE [LARGE SCALE GENOMIC DNA]</scope>
    <source>
        <strain evidence="2 3">KCTC 42603</strain>
    </source>
</reference>
<proteinExistence type="predicted"/>
<accession>A0A1E7ZCX4</accession>
<keyword evidence="1" id="KW-0732">Signal</keyword>
<keyword evidence="3" id="KW-1185">Reference proteome</keyword>
<feature type="signal peptide" evidence="1">
    <location>
        <begin position="1"/>
        <end position="23"/>
    </location>
</feature>
<dbReference type="SUPFAM" id="SSF56935">
    <property type="entry name" value="Porins"/>
    <property type="match status" value="1"/>
</dbReference>
<feature type="chain" id="PRO_5009209705" evidence="1">
    <location>
        <begin position="24"/>
        <end position="373"/>
    </location>
</feature>
<evidence type="ECO:0000313" key="3">
    <source>
        <dbReference type="Proteomes" id="UP000175691"/>
    </source>
</evidence>
<name>A0A1E7ZCX4_9ALTE</name>
<dbReference type="Proteomes" id="UP000175691">
    <property type="component" value="Unassembled WGS sequence"/>
</dbReference>
<dbReference type="Pfam" id="PF07396">
    <property type="entry name" value="Porin_O_P"/>
    <property type="match status" value="1"/>
</dbReference>
<dbReference type="RefSeq" id="WP_070125059.1">
    <property type="nucleotide sequence ID" value="NZ_MDHN01000015.1"/>
</dbReference>
<comment type="caution">
    <text evidence="2">The sequence shown here is derived from an EMBL/GenBank/DDBJ whole genome shotgun (WGS) entry which is preliminary data.</text>
</comment>
<dbReference type="AlphaFoldDB" id="A0A1E7ZCX4"/>
<dbReference type="InterPro" id="IPR023614">
    <property type="entry name" value="Porin_dom_sf"/>
</dbReference>
<sequence>MLKHTSLYFSLSAITLSAWPVMAADDMPFNLGGHIRVNYGHRDWQAPAIRDGFEFESLKLTIDGEFDDFSYKADYRWYENTDFNTVRYADLTYHYDEYLDVTAGITKVPFGLQPFASNSFWFSGNYYLGFEDDYDAGVVAKYERRNWTVQAAYFLNDEYNDAAKFGRYSFDVADDAEYRNQEDGQYNLRVNYAAHIIPRTTTDVGVSFQQGDIFNFDTQDEGDMTAYAVHLRHSQDPIKIELQYLDYDYDLAAPEGQLTDRLAMSSFEAPFLMASAGKSYMANLVYTLPVSFRSVSDIKCYSEYTLIEPDVENGRDSTQWVNGCSFGWSKLFVYVDSIQGKNMWFSGGSGIGLDFADDPQSTHRLNISMGIYF</sequence>
<dbReference type="STRING" id="1656094.BFC18_09445"/>
<evidence type="ECO:0000256" key="1">
    <source>
        <dbReference type="SAM" id="SignalP"/>
    </source>
</evidence>
<organism evidence="2 3">
    <name type="scientific">Alteromonas confluentis</name>
    <dbReference type="NCBI Taxonomy" id="1656094"/>
    <lineage>
        <taxon>Bacteria</taxon>
        <taxon>Pseudomonadati</taxon>
        <taxon>Pseudomonadota</taxon>
        <taxon>Gammaproteobacteria</taxon>
        <taxon>Alteromonadales</taxon>
        <taxon>Alteromonadaceae</taxon>
        <taxon>Alteromonas/Salinimonas group</taxon>
        <taxon>Alteromonas</taxon>
    </lineage>
</organism>